<reference evidence="4 5" key="1">
    <citation type="submission" date="2018-09" db="EMBL/GenBank/DDBJ databases">
        <title>Characterization of the phylogenetic diversity of five novel species belonging to the genus Bifidobacterium.</title>
        <authorList>
            <person name="Lugli G.A."/>
            <person name="Duranti S."/>
            <person name="Milani C."/>
        </authorList>
    </citation>
    <scope>NUCLEOTIDE SEQUENCE [LARGE SCALE GENOMIC DNA]</scope>
    <source>
        <strain evidence="4 5">2020B</strain>
    </source>
</reference>
<keyword evidence="1" id="KW-1188">Viral release from host cell</keyword>
<comment type="caution">
    <text evidence="4">The sequence shown here is derived from an EMBL/GenBank/DDBJ whole genome shotgun (WGS) entry which is preliminary data.</text>
</comment>
<gene>
    <name evidence="4" type="ORF">D2E22_1078</name>
</gene>
<dbReference type="Proteomes" id="UP000288052">
    <property type="component" value="Unassembled WGS sequence"/>
</dbReference>
<proteinExistence type="predicted"/>
<evidence type="ECO:0000259" key="3">
    <source>
        <dbReference type="Pfam" id="PF10145"/>
    </source>
</evidence>
<evidence type="ECO:0000313" key="5">
    <source>
        <dbReference type="Proteomes" id="UP000288052"/>
    </source>
</evidence>
<sequence>MALNENIMVRISADTSNYTAKMKAASQSATEFGTALERPMTSGEKFEAGFTKVGTAVGLVSAAIGVAAVKSFADFDAAMSEVNANVDTTGDQMQLLRDAALDAGKSTVYSATESAQAINELGKAGMSVTDILAGGLTGALDLAASDGMEVAQAAEYMSSALSMFHLEGTRAVDVADALAAGAGKALGEVSDFGEALNNCGAQAYAFGMSMEETVGTLALFAENGLVGAEAGTQLNSMLMKLASPTKDAQEMMDELGIAAYDAGGNFVGMANFAGQLQKAEADLTQEQRNQANATMFGSYAIRAANYLYAGGEQAVRDWTDAVSESGYASELAAKKTDNLKGDLEQLGGAVETSLIRIGEAGDGILRPIVQTITDIIDAFADLPSGVQQGVVAFGLVVGAAAGLHKVFGHLSSSTSTFGRTMGLVVDPIQRVKAASGDLQSGLQMIRGAFMAPEEQINTFGTTMGRAQGVMGGLKSAGGAVIDMLGGPWGMAITAGALVLGDLIQQHQRAKERVDDLSASLKNGASAAEYFEDALSKSESSMYTEGFFNKLKNGFDSVWDAVDKVGIKHQQFIDAITGDQAAYDEIVTKVNDWYYSLNLWDQWWDSSGNVVLEAMSEQQGNYQRALENTQAQEEAAQEAARQKTAALLEGADATGEYAAATGKAADADQILADQFGATTDGVNELASALSEVISALDTYYGFARSETDALLDLRSGYLDVQKAVKENGATLDTYTEKGIANRKALNDLASSAVKAAEAQAKNGRSIEDINGTLNEAHDRFVQYAQQMGASAEEAEKMAAASGLGKDAAKQLTDAIKDLDNTTAAPTIDMNVEAAQSKLGELASKTTSLPNGNVLIYGNNQPAMNQIAEVVGAKIDPKTGQITADKSQYDAILALANGATLDSKTGELKGDNSKYWASVCKANGWKIDTKTGVIKGDNGHALKAVNAVNNKKVLDKYFTVSDNGTAQLNIDRVSRLDAMQISNKTYTITEMRQTIEQGVKSGSGTHLFAAQKAGGGLIVGPGTGTSDSVPIWASAGEFMMTAAATRKNRPLLEALNRGASVYAPVGAFANGGAITATPAAPYVQAQQFERSKLLFNQSITNNFASSGSPYVQAELTAARLRMDTRSLMAGRI</sequence>
<dbReference type="RefSeq" id="WP_164518430.1">
    <property type="nucleotide sequence ID" value="NZ_QXGI01000003.1"/>
</dbReference>
<keyword evidence="2" id="KW-0175">Coiled coil</keyword>
<dbReference type="PANTHER" id="PTHR37813:SF1">
    <property type="entry name" value="FELS-2 PROPHAGE PROTEIN"/>
    <property type="match status" value="1"/>
</dbReference>
<feature type="coiled-coil region" evidence="2">
    <location>
        <begin position="611"/>
        <end position="645"/>
    </location>
</feature>
<keyword evidence="5" id="KW-1185">Reference proteome</keyword>
<organism evidence="4 5">
    <name type="scientific">Bifidobacterium castoris</name>
    <dbReference type="NCBI Taxonomy" id="2306972"/>
    <lineage>
        <taxon>Bacteria</taxon>
        <taxon>Bacillati</taxon>
        <taxon>Actinomycetota</taxon>
        <taxon>Actinomycetes</taxon>
        <taxon>Bifidobacteriales</taxon>
        <taxon>Bifidobacteriaceae</taxon>
        <taxon>Bifidobacterium</taxon>
    </lineage>
</organism>
<evidence type="ECO:0000256" key="1">
    <source>
        <dbReference type="ARBA" id="ARBA00022612"/>
    </source>
</evidence>
<dbReference type="EMBL" id="QXGI01000003">
    <property type="protein sequence ID" value="RSX48940.1"/>
    <property type="molecule type" value="Genomic_DNA"/>
</dbReference>
<dbReference type="NCBIfam" id="TIGR01760">
    <property type="entry name" value="tape_meas_TP901"/>
    <property type="match status" value="1"/>
</dbReference>
<accession>A0A430F7Q5</accession>
<dbReference type="Pfam" id="PF10145">
    <property type="entry name" value="PhageMin_Tail"/>
    <property type="match status" value="1"/>
</dbReference>
<evidence type="ECO:0000313" key="4">
    <source>
        <dbReference type="EMBL" id="RSX48940.1"/>
    </source>
</evidence>
<protein>
    <submittedName>
        <fullName evidence="4">Phage tail tape measure protein</fullName>
    </submittedName>
</protein>
<name>A0A430F7Q5_9BIFI</name>
<evidence type="ECO:0000256" key="2">
    <source>
        <dbReference type="SAM" id="Coils"/>
    </source>
</evidence>
<dbReference type="PANTHER" id="PTHR37813">
    <property type="entry name" value="FELS-2 PROPHAGE PROTEIN"/>
    <property type="match status" value="1"/>
</dbReference>
<feature type="domain" description="Phage tail tape measure protein" evidence="3">
    <location>
        <begin position="97"/>
        <end position="297"/>
    </location>
</feature>
<dbReference type="AlphaFoldDB" id="A0A430F7Q5"/>
<dbReference type="InterPro" id="IPR010090">
    <property type="entry name" value="Phage_tape_meas"/>
</dbReference>